<evidence type="ECO:0000256" key="1">
    <source>
        <dbReference type="ARBA" id="ARBA00010062"/>
    </source>
</evidence>
<dbReference type="InterPro" id="IPR028081">
    <property type="entry name" value="Leu-bd"/>
</dbReference>
<dbReference type="AlphaFoldDB" id="D5WZC7"/>
<sequence>MRALRRVLLAAALTAAGMGSAMADITVGAVLSLTGPAASLGIPEQKTLDLLPKEIGGQKIRYVVLDDRSDPTEAVKDAKQLIESDKVSAIIGASVTPSALAMLDVVGAAKVPTITLASGYNIAFPVSGNREWIFMPVQTTALMAQATSQYMASQGVRKVGFIGFDNALGEDWWKNFSAEAHAAKIDVVASERFAPNATSVTGQVLHILASRPDAVLIAASGTPAVLPEKTLRQIGFKGRIYQTHGVANPDFLRVCGSTCDGTVLSLSPGIVAAQLSDDTEIKQSAMRFAQTYEKAYGPNSLNQFSTAAWDAGLFLEYAIPKALKTASPDDLSAFRLALRQAMVGIHNFPGSQGVYNMSATNHNGLDSRAVAIAEIRAGQWKLLKYPN</sequence>
<comment type="similarity">
    <text evidence="1">Belongs to the leucine-binding protein family.</text>
</comment>
<feature type="domain" description="Leucine-binding protein" evidence="4">
    <location>
        <begin position="25"/>
        <end position="378"/>
    </location>
</feature>
<reference evidence="5" key="1">
    <citation type="submission" date="2010-04" db="EMBL/GenBank/DDBJ databases">
        <title>Complete sequence of Thiomonas intermedia K12.</title>
        <authorList>
            <consortium name="US DOE Joint Genome Institute"/>
            <person name="Lucas S."/>
            <person name="Copeland A."/>
            <person name="Lapidus A."/>
            <person name="Cheng J.-F."/>
            <person name="Bruce D."/>
            <person name="Goodwin L."/>
            <person name="Pitluck S."/>
            <person name="Davenport K."/>
            <person name="Detter J.C."/>
            <person name="Han C."/>
            <person name="Tapia R."/>
            <person name="Land M."/>
            <person name="Hauser L."/>
            <person name="Kyrpides N."/>
            <person name="Ovchinnikova G."/>
            <person name="Kerfeld C.A."/>
            <person name="Cannon G.C."/>
            <person name="Heinhorst S."/>
            <person name="Woyke T."/>
        </authorList>
    </citation>
    <scope>NUCLEOTIDE SEQUENCE [LARGE SCALE GENOMIC DNA]</scope>
    <source>
        <strain evidence="5">K12</strain>
    </source>
</reference>
<dbReference type="HOGENOM" id="CLU_027128_0_1_4"/>
<evidence type="ECO:0000256" key="2">
    <source>
        <dbReference type="ARBA" id="ARBA00022729"/>
    </source>
</evidence>
<dbReference type="InterPro" id="IPR051010">
    <property type="entry name" value="BCAA_transport"/>
</dbReference>
<dbReference type="eggNOG" id="COG0683">
    <property type="taxonomic scope" value="Bacteria"/>
</dbReference>
<feature type="chain" id="PRO_5003079928" evidence="3">
    <location>
        <begin position="24"/>
        <end position="387"/>
    </location>
</feature>
<dbReference type="BioCyc" id="TINT75379:TINT_RS14990-MONOMER"/>
<name>D5WZC7_THIK1</name>
<dbReference type="KEGG" id="tin:Tint_2991"/>
<dbReference type="PANTHER" id="PTHR30483">
    <property type="entry name" value="LEUCINE-SPECIFIC-BINDING PROTEIN"/>
    <property type="match status" value="1"/>
</dbReference>
<protein>
    <submittedName>
        <fullName evidence="5">Extracellular ligand-binding receptor</fullName>
    </submittedName>
</protein>
<feature type="signal peptide" evidence="3">
    <location>
        <begin position="1"/>
        <end position="23"/>
    </location>
</feature>
<dbReference type="STRING" id="75379.Tint_2991"/>
<keyword evidence="5" id="KW-0675">Receptor</keyword>
<gene>
    <name evidence="5" type="ordered locus">Tint_2991</name>
</gene>
<dbReference type="InterPro" id="IPR028082">
    <property type="entry name" value="Peripla_BP_I"/>
</dbReference>
<dbReference type="Gene3D" id="3.40.50.2300">
    <property type="match status" value="2"/>
</dbReference>
<dbReference type="EMBL" id="CP002021">
    <property type="protein sequence ID" value="ADG32325.1"/>
    <property type="molecule type" value="Genomic_DNA"/>
</dbReference>
<dbReference type="CDD" id="cd06333">
    <property type="entry name" value="PBP1_ABC_RPA1789-like"/>
    <property type="match status" value="1"/>
</dbReference>
<organism evidence="5">
    <name type="scientific">Thiomonas intermedia (strain K12)</name>
    <name type="common">Thiobacillus intermedius</name>
    <dbReference type="NCBI Taxonomy" id="75379"/>
    <lineage>
        <taxon>Bacteria</taxon>
        <taxon>Pseudomonadati</taxon>
        <taxon>Pseudomonadota</taxon>
        <taxon>Betaproteobacteria</taxon>
        <taxon>Burkholderiales</taxon>
        <taxon>Thiomonas</taxon>
    </lineage>
</organism>
<dbReference type="PANTHER" id="PTHR30483:SF38">
    <property type="entry name" value="BLR7848 PROTEIN"/>
    <property type="match status" value="1"/>
</dbReference>
<keyword evidence="2 3" id="KW-0732">Signal</keyword>
<dbReference type="SUPFAM" id="SSF53822">
    <property type="entry name" value="Periplasmic binding protein-like I"/>
    <property type="match status" value="1"/>
</dbReference>
<proteinExistence type="inferred from homology"/>
<evidence type="ECO:0000259" key="4">
    <source>
        <dbReference type="Pfam" id="PF13458"/>
    </source>
</evidence>
<accession>D5WZC7</accession>
<evidence type="ECO:0000256" key="3">
    <source>
        <dbReference type="SAM" id="SignalP"/>
    </source>
</evidence>
<dbReference type="Pfam" id="PF13458">
    <property type="entry name" value="Peripla_BP_6"/>
    <property type="match status" value="1"/>
</dbReference>
<evidence type="ECO:0000313" key="5">
    <source>
        <dbReference type="EMBL" id="ADG32325.1"/>
    </source>
</evidence>